<sequence>MDSAETSDPRELRTLTRGLAVLDEIVNAEGRATAKSIAHKLGLSQSTCYQMLKTLELTGHVVHTPAGFYEVGPSISAMFRRLRMSLTPDPRVSRALHALRDETGDTAYACVLRGNSILLQEIAEGRNTLVVRMLQPGTRDHVHARASCRAILSQLSDLERKQILPTRSLPKLTKYTVTQRAELRKILNAAFVNGYATERQEFEEGVCCVSAPFFDLAGTVAGSLTVAMPEARLDANEASIARKVMFHASEASHPAARPELRL</sequence>
<dbReference type="Pfam" id="PF09339">
    <property type="entry name" value="HTH_IclR"/>
    <property type="match status" value="1"/>
</dbReference>
<feature type="domain" description="HTH iclR-type" evidence="4">
    <location>
        <begin position="12"/>
        <end position="73"/>
    </location>
</feature>
<evidence type="ECO:0000259" key="4">
    <source>
        <dbReference type="PROSITE" id="PS51077"/>
    </source>
</evidence>
<keyword evidence="7" id="KW-1185">Reference proteome</keyword>
<dbReference type="Pfam" id="PF01614">
    <property type="entry name" value="IclR_C"/>
    <property type="match status" value="1"/>
</dbReference>
<dbReference type="InterPro" id="IPR005471">
    <property type="entry name" value="Tscrpt_reg_IclR_N"/>
</dbReference>
<name>A0ABP9ICF7_9ACTN</name>
<dbReference type="InterPro" id="IPR029016">
    <property type="entry name" value="GAF-like_dom_sf"/>
</dbReference>
<gene>
    <name evidence="6" type="ORF">GCM10023205_79300</name>
</gene>
<dbReference type="InterPro" id="IPR014757">
    <property type="entry name" value="Tscrpt_reg_IclR_C"/>
</dbReference>
<reference evidence="7" key="1">
    <citation type="journal article" date="2019" name="Int. J. Syst. Evol. Microbiol.">
        <title>The Global Catalogue of Microorganisms (GCM) 10K type strain sequencing project: providing services to taxonomists for standard genome sequencing and annotation.</title>
        <authorList>
            <consortium name="The Broad Institute Genomics Platform"/>
            <consortium name="The Broad Institute Genome Sequencing Center for Infectious Disease"/>
            <person name="Wu L."/>
            <person name="Ma J."/>
        </authorList>
    </citation>
    <scope>NUCLEOTIDE SEQUENCE [LARGE SCALE GENOMIC DNA]</scope>
    <source>
        <strain evidence="7">JCM 17986</strain>
    </source>
</reference>
<accession>A0ABP9ICF7</accession>
<comment type="caution">
    <text evidence="6">The sequence shown here is derived from an EMBL/GenBank/DDBJ whole genome shotgun (WGS) entry which is preliminary data.</text>
</comment>
<dbReference type="Proteomes" id="UP001500466">
    <property type="component" value="Unassembled WGS sequence"/>
</dbReference>
<dbReference type="SUPFAM" id="SSF46785">
    <property type="entry name" value="Winged helix' DNA-binding domain"/>
    <property type="match status" value="1"/>
</dbReference>
<dbReference type="InterPro" id="IPR050707">
    <property type="entry name" value="HTH_MetabolicPath_Reg"/>
</dbReference>
<feature type="domain" description="IclR-ED" evidence="5">
    <location>
        <begin position="74"/>
        <end position="262"/>
    </location>
</feature>
<dbReference type="SUPFAM" id="SSF55781">
    <property type="entry name" value="GAF domain-like"/>
    <property type="match status" value="1"/>
</dbReference>
<proteinExistence type="predicted"/>
<dbReference type="PANTHER" id="PTHR30136">
    <property type="entry name" value="HELIX-TURN-HELIX TRANSCRIPTIONAL REGULATOR, ICLR FAMILY"/>
    <property type="match status" value="1"/>
</dbReference>
<organism evidence="6 7">
    <name type="scientific">Yinghuangia aomiensis</name>
    <dbReference type="NCBI Taxonomy" id="676205"/>
    <lineage>
        <taxon>Bacteria</taxon>
        <taxon>Bacillati</taxon>
        <taxon>Actinomycetota</taxon>
        <taxon>Actinomycetes</taxon>
        <taxon>Kitasatosporales</taxon>
        <taxon>Streptomycetaceae</taxon>
        <taxon>Yinghuangia</taxon>
    </lineage>
</organism>
<dbReference type="InterPro" id="IPR036388">
    <property type="entry name" value="WH-like_DNA-bd_sf"/>
</dbReference>
<dbReference type="SMART" id="SM00346">
    <property type="entry name" value="HTH_ICLR"/>
    <property type="match status" value="1"/>
</dbReference>
<evidence type="ECO:0000256" key="2">
    <source>
        <dbReference type="ARBA" id="ARBA00023125"/>
    </source>
</evidence>
<keyword evidence="2" id="KW-0238">DNA-binding</keyword>
<evidence type="ECO:0000256" key="3">
    <source>
        <dbReference type="ARBA" id="ARBA00023163"/>
    </source>
</evidence>
<dbReference type="RefSeq" id="WP_345680769.1">
    <property type="nucleotide sequence ID" value="NZ_BAABHS010000053.1"/>
</dbReference>
<evidence type="ECO:0000256" key="1">
    <source>
        <dbReference type="ARBA" id="ARBA00023015"/>
    </source>
</evidence>
<dbReference type="Gene3D" id="3.30.450.40">
    <property type="match status" value="1"/>
</dbReference>
<evidence type="ECO:0000259" key="5">
    <source>
        <dbReference type="PROSITE" id="PS51078"/>
    </source>
</evidence>
<protein>
    <submittedName>
        <fullName evidence="6">IclR family transcriptional regulator</fullName>
    </submittedName>
</protein>
<dbReference type="InterPro" id="IPR036390">
    <property type="entry name" value="WH_DNA-bd_sf"/>
</dbReference>
<dbReference type="PROSITE" id="PS51078">
    <property type="entry name" value="ICLR_ED"/>
    <property type="match status" value="1"/>
</dbReference>
<dbReference type="Gene3D" id="1.10.10.10">
    <property type="entry name" value="Winged helix-like DNA-binding domain superfamily/Winged helix DNA-binding domain"/>
    <property type="match status" value="1"/>
</dbReference>
<keyword evidence="1" id="KW-0805">Transcription regulation</keyword>
<evidence type="ECO:0000313" key="7">
    <source>
        <dbReference type="Proteomes" id="UP001500466"/>
    </source>
</evidence>
<keyword evidence="3" id="KW-0804">Transcription</keyword>
<evidence type="ECO:0000313" key="6">
    <source>
        <dbReference type="EMBL" id="GAA4994647.1"/>
    </source>
</evidence>
<dbReference type="PANTHER" id="PTHR30136:SF24">
    <property type="entry name" value="HTH-TYPE TRANSCRIPTIONAL REPRESSOR ALLR"/>
    <property type="match status" value="1"/>
</dbReference>
<dbReference type="PROSITE" id="PS51077">
    <property type="entry name" value="HTH_ICLR"/>
    <property type="match status" value="1"/>
</dbReference>
<dbReference type="EMBL" id="BAABHS010000053">
    <property type="protein sequence ID" value="GAA4994647.1"/>
    <property type="molecule type" value="Genomic_DNA"/>
</dbReference>